<feature type="DNA-binding region" description="OmpR/PhoB-type" evidence="5">
    <location>
        <begin position="1"/>
        <end position="88"/>
    </location>
</feature>
<reference evidence="8" key="1">
    <citation type="submission" date="2024-01" db="EMBL/GenBank/DDBJ databases">
        <title>The genome sequence of Micromonospora mangrovi CCTCC AA 2012012.</title>
        <authorList>
            <person name="Gao J."/>
        </authorList>
    </citation>
    <scope>NUCLEOTIDE SEQUENCE</scope>
    <source>
        <strain evidence="8">CCTCC AA 2012012</strain>
    </source>
</reference>
<evidence type="ECO:0000256" key="6">
    <source>
        <dbReference type="SAM" id="MobiDB-lite"/>
    </source>
</evidence>
<keyword evidence="4" id="KW-0804">Transcription</keyword>
<dbReference type="InterPro" id="IPR027417">
    <property type="entry name" value="P-loop_NTPase"/>
</dbReference>
<dbReference type="GO" id="GO:0000160">
    <property type="term" value="P:phosphorelay signal transduction system"/>
    <property type="evidence" value="ECO:0007669"/>
    <property type="project" value="InterPro"/>
</dbReference>
<evidence type="ECO:0000256" key="5">
    <source>
        <dbReference type="PROSITE-ProRule" id="PRU01091"/>
    </source>
</evidence>
<dbReference type="SUPFAM" id="SSF46894">
    <property type="entry name" value="C-terminal effector domain of the bipartite response regulators"/>
    <property type="match status" value="1"/>
</dbReference>
<dbReference type="SUPFAM" id="SSF52540">
    <property type="entry name" value="P-loop containing nucleoside triphosphate hydrolases"/>
    <property type="match status" value="1"/>
</dbReference>
<dbReference type="Pfam" id="PF03704">
    <property type="entry name" value="BTAD"/>
    <property type="match status" value="1"/>
</dbReference>
<dbReference type="Pfam" id="PF00486">
    <property type="entry name" value="Trans_reg_C"/>
    <property type="match status" value="1"/>
</dbReference>
<evidence type="ECO:0000313" key="8">
    <source>
        <dbReference type="EMBL" id="XBP96628.1"/>
    </source>
</evidence>
<gene>
    <name evidence="9" type="ORF">ABUL08_07595</name>
    <name evidence="8" type="ORF">VK199_07550</name>
</gene>
<dbReference type="InterPro" id="IPR001867">
    <property type="entry name" value="OmpR/PhoB-type_DNA-bd"/>
</dbReference>
<dbReference type="AlphaFoldDB" id="A0AAU7MGJ5"/>
<evidence type="ECO:0000256" key="4">
    <source>
        <dbReference type="ARBA" id="ARBA00023163"/>
    </source>
</evidence>
<dbReference type="PROSITE" id="PS51755">
    <property type="entry name" value="OMPR_PHOB"/>
    <property type="match status" value="1"/>
</dbReference>
<dbReference type="GO" id="GO:0006355">
    <property type="term" value="P:regulation of DNA-templated transcription"/>
    <property type="evidence" value="ECO:0007669"/>
    <property type="project" value="InterPro"/>
</dbReference>
<dbReference type="SMART" id="SM00862">
    <property type="entry name" value="Trans_reg_C"/>
    <property type="match status" value="1"/>
</dbReference>
<dbReference type="EMBL" id="CP159342">
    <property type="protein sequence ID" value="XCH77335.1"/>
    <property type="molecule type" value="Genomic_DNA"/>
</dbReference>
<reference evidence="9" key="2">
    <citation type="submission" date="2024-06" db="EMBL/GenBank/DDBJ databases">
        <title>Micromonospora mangrovi CCTCC AA 2012012 genome sequences.</title>
        <authorList>
            <person name="Gao J."/>
        </authorList>
    </citation>
    <scope>NUCLEOTIDE SEQUENCE</scope>
    <source>
        <strain evidence="9">CCTCC AA 2012012</strain>
    </source>
</reference>
<proteinExistence type="inferred from homology"/>
<evidence type="ECO:0000259" key="7">
    <source>
        <dbReference type="PROSITE" id="PS51755"/>
    </source>
</evidence>
<dbReference type="SMART" id="SM01043">
    <property type="entry name" value="BTAD"/>
    <property type="match status" value="1"/>
</dbReference>
<feature type="compositionally biased region" description="Basic and acidic residues" evidence="6">
    <location>
        <begin position="601"/>
        <end position="619"/>
    </location>
</feature>
<keyword evidence="3 5" id="KW-0238">DNA-binding</keyword>
<dbReference type="EMBL" id="CP157762">
    <property type="protein sequence ID" value="XBP96628.1"/>
    <property type="molecule type" value="Genomic_DNA"/>
</dbReference>
<dbReference type="Gene3D" id="1.10.10.10">
    <property type="entry name" value="Winged helix-like DNA-binding domain superfamily/Winged helix DNA-binding domain"/>
    <property type="match status" value="1"/>
</dbReference>
<dbReference type="CDD" id="cd15831">
    <property type="entry name" value="BTAD"/>
    <property type="match status" value="1"/>
</dbReference>
<dbReference type="PANTHER" id="PTHR35807:SF1">
    <property type="entry name" value="TRANSCRIPTIONAL REGULATOR REDD"/>
    <property type="match status" value="1"/>
</dbReference>
<evidence type="ECO:0000256" key="2">
    <source>
        <dbReference type="ARBA" id="ARBA00023015"/>
    </source>
</evidence>
<evidence type="ECO:0000256" key="3">
    <source>
        <dbReference type="ARBA" id="ARBA00023125"/>
    </source>
</evidence>
<dbReference type="InterPro" id="IPR036388">
    <property type="entry name" value="WH-like_DNA-bd_sf"/>
</dbReference>
<dbReference type="Pfam" id="PF00931">
    <property type="entry name" value="NB-ARC"/>
    <property type="match status" value="1"/>
</dbReference>
<accession>A0AAU7MGJ5</accession>
<dbReference type="InterPro" id="IPR005158">
    <property type="entry name" value="BTAD"/>
</dbReference>
<dbReference type="GO" id="GO:0043531">
    <property type="term" value="F:ADP binding"/>
    <property type="evidence" value="ECO:0007669"/>
    <property type="project" value="InterPro"/>
</dbReference>
<dbReference type="PRINTS" id="PR00364">
    <property type="entry name" value="DISEASERSIST"/>
</dbReference>
<dbReference type="Gene3D" id="1.25.40.10">
    <property type="entry name" value="Tetratricopeptide repeat domain"/>
    <property type="match status" value="1"/>
</dbReference>
<name>A0AAU7MGJ5_9ACTN</name>
<feature type="region of interest" description="Disordered" evidence="6">
    <location>
        <begin position="593"/>
        <end position="632"/>
    </location>
</feature>
<organism evidence="8">
    <name type="scientific">Micromonospora sp. CCTCC AA 2012012</name>
    <dbReference type="NCBI Taxonomy" id="3111921"/>
    <lineage>
        <taxon>Bacteria</taxon>
        <taxon>Bacillati</taxon>
        <taxon>Actinomycetota</taxon>
        <taxon>Actinomycetes</taxon>
        <taxon>Micromonosporales</taxon>
        <taxon>Micromonosporaceae</taxon>
        <taxon>Micromonospora</taxon>
    </lineage>
</organism>
<evidence type="ECO:0000313" key="9">
    <source>
        <dbReference type="EMBL" id="XCH77335.1"/>
    </source>
</evidence>
<sequence length="632" mass="68769">MLGPLEVVGTTGHLSFPPRQRTVLSMLLLEPNRVVTVERLVDAVWDNTPPRTAKEQVRICVSAIRRAVTAGGRPDAIVTRPPGYSIQCADDELDLLKFNELVANGRRLLGQGRPHDAADTLRDALRLWRGAVPLAGVRSQLVQSIGSQLAERRLAVIEEYVDMRLRLGQHHELTSGLAELVAANPFRERLRARLMIALYRGGRQAEALHTYRVGRQLFVEQLGLEPGVELHRLERAILAGEGADLLEPEGASRPVPVRAAVPHLLPADIGDFTGRRDLIGRVRTALRGPRDAGSRAMPIVVVTGRPWLGKTTLAVHVAHALDREYPDGQLFARLGGTARPADAAGVLARFLGALGVPGRAVPDTLEERTDMYRNLLSDRRVLVVLDDAASGQQVAPLLPGGPTCSVILTSRTRLAVLGGATTLGIGPLDARESVELLAKAVGQERVDTEAADIALLADLCAGEPLALRLAAGRLKSQPHWPVRDLIVRLCDDRRRLTELSYGGLNLVAMVSEIWQGLSPLARRLLRRVSRLDDLRFQGWMCAPLLDVAEQEAQDALTELLDAGLLDIDRQDGQVVFQLRGLLRAFARRLAVEESSCGDAGRAAERPDESRDDIRGDRIRLGSSPSKTAPDPG</sequence>
<evidence type="ECO:0000256" key="1">
    <source>
        <dbReference type="ARBA" id="ARBA00005820"/>
    </source>
</evidence>
<protein>
    <submittedName>
        <fullName evidence="8">BTAD domain-containing putative transcriptional regulator</fullName>
    </submittedName>
</protein>
<dbReference type="SUPFAM" id="SSF48452">
    <property type="entry name" value="TPR-like"/>
    <property type="match status" value="1"/>
</dbReference>
<dbReference type="InterPro" id="IPR051677">
    <property type="entry name" value="AfsR-DnrI-RedD_regulator"/>
</dbReference>
<comment type="similarity">
    <text evidence="1">Belongs to the AfsR/DnrI/RedD regulatory family.</text>
</comment>
<dbReference type="RefSeq" id="WP_350938542.1">
    <property type="nucleotide sequence ID" value="NZ_CP157762.1"/>
</dbReference>
<keyword evidence="2" id="KW-0805">Transcription regulation</keyword>
<dbReference type="PANTHER" id="PTHR35807">
    <property type="entry name" value="TRANSCRIPTIONAL REGULATOR REDD-RELATED"/>
    <property type="match status" value="1"/>
</dbReference>
<feature type="domain" description="OmpR/PhoB-type" evidence="7">
    <location>
        <begin position="1"/>
        <end position="88"/>
    </location>
</feature>
<dbReference type="InterPro" id="IPR002182">
    <property type="entry name" value="NB-ARC"/>
</dbReference>
<dbReference type="GO" id="GO:0003677">
    <property type="term" value="F:DNA binding"/>
    <property type="evidence" value="ECO:0007669"/>
    <property type="project" value="UniProtKB-UniRule"/>
</dbReference>
<dbReference type="InterPro" id="IPR016032">
    <property type="entry name" value="Sig_transdc_resp-reg_C-effctor"/>
</dbReference>
<dbReference type="InterPro" id="IPR011990">
    <property type="entry name" value="TPR-like_helical_dom_sf"/>
</dbReference>
<dbReference type="Gene3D" id="3.40.50.300">
    <property type="entry name" value="P-loop containing nucleotide triphosphate hydrolases"/>
    <property type="match status" value="1"/>
</dbReference>